<name>A0A2J6PFS8_9HELO</name>
<reference evidence="2 3" key="1">
    <citation type="submission" date="2016-05" db="EMBL/GenBank/DDBJ databases">
        <title>A degradative enzymes factory behind the ericoid mycorrhizal symbiosis.</title>
        <authorList>
            <consortium name="DOE Joint Genome Institute"/>
            <person name="Martino E."/>
            <person name="Morin E."/>
            <person name="Grelet G."/>
            <person name="Kuo A."/>
            <person name="Kohler A."/>
            <person name="Daghino S."/>
            <person name="Barry K."/>
            <person name="Choi C."/>
            <person name="Cichocki N."/>
            <person name="Clum A."/>
            <person name="Copeland A."/>
            <person name="Hainaut M."/>
            <person name="Haridas S."/>
            <person name="Labutti K."/>
            <person name="Lindquist E."/>
            <person name="Lipzen A."/>
            <person name="Khouja H.-R."/>
            <person name="Murat C."/>
            <person name="Ohm R."/>
            <person name="Olson A."/>
            <person name="Spatafora J."/>
            <person name="Veneault-Fourrey C."/>
            <person name="Henrissat B."/>
            <person name="Grigoriev I."/>
            <person name="Martin F."/>
            <person name="Perotto S."/>
        </authorList>
    </citation>
    <scope>NUCLEOTIDE SEQUENCE [LARGE SCALE GENOMIC DNA]</scope>
    <source>
        <strain evidence="2 3">UAMH 7357</strain>
    </source>
</reference>
<keyword evidence="1" id="KW-0812">Transmembrane</keyword>
<feature type="transmembrane region" description="Helical" evidence="1">
    <location>
        <begin position="226"/>
        <end position="247"/>
    </location>
</feature>
<keyword evidence="3" id="KW-1185">Reference proteome</keyword>
<dbReference type="Proteomes" id="UP000235672">
    <property type="component" value="Unassembled WGS sequence"/>
</dbReference>
<feature type="transmembrane region" description="Helical" evidence="1">
    <location>
        <begin position="168"/>
        <end position="185"/>
    </location>
</feature>
<dbReference type="STRING" id="1745343.A0A2J6PFS8"/>
<dbReference type="AlphaFoldDB" id="A0A2J6PFS8"/>
<evidence type="ECO:0000313" key="3">
    <source>
        <dbReference type="Proteomes" id="UP000235672"/>
    </source>
</evidence>
<evidence type="ECO:0000313" key="2">
    <source>
        <dbReference type="EMBL" id="PMD12853.1"/>
    </source>
</evidence>
<protein>
    <submittedName>
        <fullName evidence="2">Uncharacterized protein</fullName>
    </submittedName>
</protein>
<keyword evidence="1" id="KW-0472">Membrane</keyword>
<feature type="transmembrane region" description="Helical" evidence="1">
    <location>
        <begin position="191"/>
        <end position="214"/>
    </location>
</feature>
<dbReference type="EMBL" id="KZ613541">
    <property type="protein sequence ID" value="PMD12853.1"/>
    <property type="molecule type" value="Genomic_DNA"/>
</dbReference>
<gene>
    <name evidence="2" type="ORF">NA56DRAFT_756282</name>
</gene>
<sequence>MANQDSITPARGFEEVEEVEEVEKVEMIEIVEEVVGERDLERNSQADHNPSTDRGTKSVFILSFKGLQLRRIEMLQRSILDLSTPKGGVENKTREERHTQLDELLKRYAKAVRDYETLLENAIPFLPWKASISIPDILPNDITTHWVRELPGGTGFNWYKWISITSRYLLFGYIGALSIVIPVRIMTSHLTLHTCLVTTGISTLLFGLILSCLAAWESILFEDKDLLSAITAYAAVLVVFVGTSLTITHN</sequence>
<keyword evidence="1" id="KW-1133">Transmembrane helix</keyword>
<proteinExistence type="predicted"/>
<evidence type="ECO:0000256" key="1">
    <source>
        <dbReference type="SAM" id="Phobius"/>
    </source>
</evidence>
<dbReference type="OrthoDB" id="3498999at2759"/>
<accession>A0A2J6PFS8</accession>
<organism evidence="2 3">
    <name type="scientific">Hyaloscypha hepaticicola</name>
    <dbReference type="NCBI Taxonomy" id="2082293"/>
    <lineage>
        <taxon>Eukaryota</taxon>
        <taxon>Fungi</taxon>
        <taxon>Dikarya</taxon>
        <taxon>Ascomycota</taxon>
        <taxon>Pezizomycotina</taxon>
        <taxon>Leotiomycetes</taxon>
        <taxon>Helotiales</taxon>
        <taxon>Hyaloscyphaceae</taxon>
        <taxon>Hyaloscypha</taxon>
    </lineage>
</organism>